<name>A0AAD6XDA7_9AGAR</name>
<keyword evidence="2" id="KW-1185">Reference proteome</keyword>
<evidence type="ECO:0000313" key="2">
    <source>
        <dbReference type="Proteomes" id="UP001218188"/>
    </source>
</evidence>
<organism evidence="1 2">
    <name type="scientific">Mycena alexandri</name>
    <dbReference type="NCBI Taxonomy" id="1745969"/>
    <lineage>
        <taxon>Eukaryota</taxon>
        <taxon>Fungi</taxon>
        <taxon>Dikarya</taxon>
        <taxon>Basidiomycota</taxon>
        <taxon>Agaricomycotina</taxon>
        <taxon>Agaricomycetes</taxon>
        <taxon>Agaricomycetidae</taxon>
        <taxon>Agaricales</taxon>
        <taxon>Marasmiineae</taxon>
        <taxon>Mycenaceae</taxon>
        <taxon>Mycena</taxon>
    </lineage>
</organism>
<proteinExistence type="predicted"/>
<evidence type="ECO:0000313" key="1">
    <source>
        <dbReference type="EMBL" id="KAJ7043791.1"/>
    </source>
</evidence>
<gene>
    <name evidence="1" type="ORF">C8F04DRAFT_890972</name>
</gene>
<accession>A0AAD6XDA7</accession>
<dbReference type="AlphaFoldDB" id="A0AAD6XDA7"/>
<reference evidence="1" key="1">
    <citation type="submission" date="2023-03" db="EMBL/GenBank/DDBJ databases">
        <title>Massive genome expansion in bonnet fungi (Mycena s.s.) driven by repeated elements and novel gene families across ecological guilds.</title>
        <authorList>
            <consortium name="Lawrence Berkeley National Laboratory"/>
            <person name="Harder C.B."/>
            <person name="Miyauchi S."/>
            <person name="Viragh M."/>
            <person name="Kuo A."/>
            <person name="Thoen E."/>
            <person name="Andreopoulos B."/>
            <person name="Lu D."/>
            <person name="Skrede I."/>
            <person name="Drula E."/>
            <person name="Henrissat B."/>
            <person name="Morin E."/>
            <person name="Kohler A."/>
            <person name="Barry K."/>
            <person name="LaButti K."/>
            <person name="Morin E."/>
            <person name="Salamov A."/>
            <person name="Lipzen A."/>
            <person name="Mereny Z."/>
            <person name="Hegedus B."/>
            <person name="Baldrian P."/>
            <person name="Stursova M."/>
            <person name="Weitz H."/>
            <person name="Taylor A."/>
            <person name="Grigoriev I.V."/>
            <person name="Nagy L.G."/>
            <person name="Martin F."/>
            <person name="Kauserud H."/>
        </authorList>
    </citation>
    <scope>NUCLEOTIDE SEQUENCE</scope>
    <source>
        <strain evidence="1">CBHHK200</strain>
    </source>
</reference>
<evidence type="ECO:0008006" key="3">
    <source>
        <dbReference type="Google" id="ProtNLM"/>
    </source>
</evidence>
<dbReference type="Proteomes" id="UP001218188">
    <property type="component" value="Unassembled WGS sequence"/>
</dbReference>
<sequence length="206" mass="23399">YTRGHTDDVSVPSRLNFEADHYASTAQRVIDDVFTAPILTFFMDDFCFFTNLDGWIESNIRSFFDKSAARSASIEAGIAHQRMAYDLHDKTTPPEWSYTHAFSAYSAVVQLYAQSGQLPTANLLHSRGKRQSPTCRLGCNNIEDMHHIFVACPQYAEWRSSAASDLHRHAQTKLAEKEIEEIDAVNLLTTVKSLFLDDKSVWPLEY</sequence>
<dbReference type="EMBL" id="JARJCM010000009">
    <property type="protein sequence ID" value="KAJ7043791.1"/>
    <property type="molecule type" value="Genomic_DNA"/>
</dbReference>
<feature type="non-terminal residue" evidence="1">
    <location>
        <position position="1"/>
    </location>
</feature>
<feature type="non-terminal residue" evidence="1">
    <location>
        <position position="206"/>
    </location>
</feature>
<protein>
    <recommendedName>
        <fullName evidence="3">Reverse transcriptase</fullName>
    </recommendedName>
</protein>
<comment type="caution">
    <text evidence="1">The sequence shown here is derived from an EMBL/GenBank/DDBJ whole genome shotgun (WGS) entry which is preliminary data.</text>
</comment>